<name>A0ABD2X464_9HYME</name>
<comment type="caution">
    <text evidence="1">The sequence shown here is derived from an EMBL/GenBank/DDBJ whole genome shotgun (WGS) entry which is preliminary data.</text>
</comment>
<reference evidence="1 2" key="1">
    <citation type="journal article" date="2024" name="bioRxiv">
        <title>A reference genome for Trichogramma kaykai: A tiny desert-dwelling parasitoid wasp with competing sex-ratio distorters.</title>
        <authorList>
            <person name="Culotta J."/>
            <person name="Lindsey A.R."/>
        </authorList>
    </citation>
    <scope>NUCLEOTIDE SEQUENCE [LARGE SCALE GENOMIC DNA]</scope>
    <source>
        <strain evidence="1 2">KSX58</strain>
    </source>
</reference>
<evidence type="ECO:0000313" key="2">
    <source>
        <dbReference type="Proteomes" id="UP001627154"/>
    </source>
</evidence>
<proteinExistence type="predicted"/>
<protein>
    <submittedName>
        <fullName evidence="1">Uncharacterized protein</fullName>
    </submittedName>
</protein>
<accession>A0ABD2X464</accession>
<organism evidence="1 2">
    <name type="scientific">Trichogramma kaykai</name>
    <dbReference type="NCBI Taxonomy" id="54128"/>
    <lineage>
        <taxon>Eukaryota</taxon>
        <taxon>Metazoa</taxon>
        <taxon>Ecdysozoa</taxon>
        <taxon>Arthropoda</taxon>
        <taxon>Hexapoda</taxon>
        <taxon>Insecta</taxon>
        <taxon>Pterygota</taxon>
        <taxon>Neoptera</taxon>
        <taxon>Endopterygota</taxon>
        <taxon>Hymenoptera</taxon>
        <taxon>Apocrita</taxon>
        <taxon>Proctotrupomorpha</taxon>
        <taxon>Chalcidoidea</taxon>
        <taxon>Trichogrammatidae</taxon>
        <taxon>Trichogramma</taxon>
    </lineage>
</organism>
<dbReference type="Proteomes" id="UP001627154">
    <property type="component" value="Unassembled WGS sequence"/>
</dbReference>
<evidence type="ECO:0000313" key="1">
    <source>
        <dbReference type="EMBL" id="KAL3400132.1"/>
    </source>
</evidence>
<keyword evidence="2" id="KW-1185">Reference proteome</keyword>
<sequence length="97" mass="10087">MQRDAIERLGEKVAAIVAAATAAAAAAAAVAATAAMTINSANSEHLIGHARTIERVTAAAMRLAIYRPGIEINAKKVGCKDQICGNKEKKSRMSLVI</sequence>
<dbReference type="EMBL" id="JBJJXI010000053">
    <property type="protein sequence ID" value="KAL3400132.1"/>
    <property type="molecule type" value="Genomic_DNA"/>
</dbReference>
<gene>
    <name evidence="1" type="ORF">TKK_006542</name>
</gene>
<dbReference type="AlphaFoldDB" id="A0ABD2X464"/>